<evidence type="ECO:0008006" key="4">
    <source>
        <dbReference type="Google" id="ProtNLM"/>
    </source>
</evidence>
<organism evidence="2 3">
    <name type="scientific">Batillaria attramentaria</name>
    <dbReference type="NCBI Taxonomy" id="370345"/>
    <lineage>
        <taxon>Eukaryota</taxon>
        <taxon>Metazoa</taxon>
        <taxon>Spiralia</taxon>
        <taxon>Lophotrochozoa</taxon>
        <taxon>Mollusca</taxon>
        <taxon>Gastropoda</taxon>
        <taxon>Caenogastropoda</taxon>
        <taxon>Sorbeoconcha</taxon>
        <taxon>Cerithioidea</taxon>
        <taxon>Batillariidae</taxon>
        <taxon>Batillaria</taxon>
    </lineage>
</organism>
<dbReference type="Pfam" id="PF05721">
    <property type="entry name" value="PhyH"/>
    <property type="match status" value="1"/>
</dbReference>
<name>A0ABD0JUK7_9CAEN</name>
<evidence type="ECO:0000256" key="1">
    <source>
        <dbReference type="ARBA" id="ARBA00001962"/>
    </source>
</evidence>
<accession>A0ABD0JUK7</accession>
<dbReference type="Gene3D" id="2.60.120.620">
    <property type="entry name" value="q2cbj1_9rhob like domain"/>
    <property type="match status" value="1"/>
</dbReference>
<gene>
    <name evidence="2" type="ORF">BaRGS_00029958</name>
</gene>
<reference evidence="2 3" key="1">
    <citation type="journal article" date="2023" name="Sci. Data">
        <title>Genome assembly of the Korean intertidal mud-creeper Batillaria attramentaria.</title>
        <authorList>
            <person name="Patra A.K."/>
            <person name="Ho P.T."/>
            <person name="Jun S."/>
            <person name="Lee S.J."/>
            <person name="Kim Y."/>
            <person name="Won Y.J."/>
        </authorList>
    </citation>
    <scope>NUCLEOTIDE SEQUENCE [LARGE SCALE GENOMIC DNA]</scope>
    <source>
        <strain evidence="2">Wonlab-2016</strain>
    </source>
</reference>
<comment type="cofactor">
    <cofactor evidence="1">
        <name>Fe cation</name>
        <dbReference type="ChEBI" id="CHEBI:24875"/>
    </cofactor>
</comment>
<sequence length="291" mass="33028">MASAKVFKCDPRNFVLTDEMRKAYEDTGYILIKGFLDDEELTQIRKTVEDTDGYRKKFYGVSDGKGGESRLTLWSHPGSDVTGMLARCEKVAGTAEKLLGGEVYHYHTKLMAKDPRGIGGAHIWHQDYGYWYKNGCLFPDMLSAFLPIDPCRKENGCLQVIEGSHKCGRIDHDLVAGQQKCNQERLDQIKAKLPLKYVEMDPGDALFFHCNLLHCSDANNSETKRWVLIPCYNKATNDPVYKHHHPNYTKLHKVPDSALRECRNYTDLSGKDFMDPKTDKTTDVTANKTPA</sequence>
<dbReference type="PANTHER" id="PTHR20883">
    <property type="entry name" value="PHYTANOYL-COA DIOXYGENASE DOMAIN CONTAINING 1"/>
    <property type="match status" value="1"/>
</dbReference>
<dbReference type="AlphaFoldDB" id="A0ABD0JUK7"/>
<protein>
    <recommendedName>
        <fullName evidence="4">Phytanoyl-CoA dioxygenase family protein</fullName>
    </recommendedName>
</protein>
<dbReference type="InterPro" id="IPR008775">
    <property type="entry name" value="Phytyl_CoA_dOase-like"/>
</dbReference>
<dbReference type="EMBL" id="JACVVK020000317">
    <property type="protein sequence ID" value="KAK7478747.1"/>
    <property type="molecule type" value="Genomic_DNA"/>
</dbReference>
<proteinExistence type="predicted"/>
<dbReference type="Proteomes" id="UP001519460">
    <property type="component" value="Unassembled WGS sequence"/>
</dbReference>
<dbReference type="PANTHER" id="PTHR20883:SF51">
    <property type="entry name" value="PHYTANOYL-COA HYDROXYLASE"/>
    <property type="match status" value="1"/>
</dbReference>
<evidence type="ECO:0000313" key="3">
    <source>
        <dbReference type="Proteomes" id="UP001519460"/>
    </source>
</evidence>
<dbReference type="SUPFAM" id="SSF51197">
    <property type="entry name" value="Clavaminate synthase-like"/>
    <property type="match status" value="1"/>
</dbReference>
<keyword evidence="3" id="KW-1185">Reference proteome</keyword>
<comment type="caution">
    <text evidence="2">The sequence shown here is derived from an EMBL/GenBank/DDBJ whole genome shotgun (WGS) entry which is preliminary data.</text>
</comment>
<evidence type="ECO:0000313" key="2">
    <source>
        <dbReference type="EMBL" id="KAK7478747.1"/>
    </source>
</evidence>